<evidence type="ECO:0000313" key="1">
    <source>
        <dbReference type="EMBL" id="NEW71038.1"/>
    </source>
</evidence>
<comment type="caution">
    <text evidence="1">The sequence shown here is derived from an EMBL/GenBank/DDBJ whole genome shotgun (WGS) entry which is preliminary data.</text>
</comment>
<evidence type="ECO:0008006" key="3">
    <source>
        <dbReference type="Google" id="ProtNLM"/>
    </source>
</evidence>
<dbReference type="AlphaFoldDB" id="A0A6G4ACU6"/>
<proteinExistence type="predicted"/>
<dbReference type="Proteomes" id="UP000476310">
    <property type="component" value="Unassembled WGS sequence"/>
</dbReference>
<dbReference type="InterPro" id="IPR027417">
    <property type="entry name" value="P-loop_NTPase"/>
</dbReference>
<sequence length="364" mass="39378">MTIISHTPAITSWADRYFSAWWNASTISPAEASGGFPAVFADVDPELVDDMSLLVDTLQHDEITYAKAKMLVAHDRDDAVVAFSPDEQLAYRFQPERQRLTIAGRAAQPVAVAAARLAREMVRAQLLHDGWTVLHASAADRDGRTVLAFGSKGAGKTTVAMLLASWGHDLLANDRVLVRPEGERLQVLPWPSAAALGLGLLDALGLYDVVRQRLQGGEELHPTQHQAVTDALLAGQREPLWAPGDGKRERKAQLFPDQFVTWFGMRLATEGSAVALLFPRITPGADPALTHEARQVAESDFMSGSTEDRYPDVFGLAEGIDGGGSESARRAVAERLAKLPHHALVLSHDTAANTAFLSTLLENA</sequence>
<protein>
    <recommendedName>
        <fullName evidence="3">HprK-related kinase B</fullName>
    </recommendedName>
</protein>
<name>A0A6G4ACU6_9ACTN</name>
<dbReference type="Gene3D" id="3.40.50.300">
    <property type="entry name" value="P-loop containing nucleotide triphosphate hydrolases"/>
    <property type="match status" value="1"/>
</dbReference>
<gene>
    <name evidence="1" type="ORF">G4H13_11650</name>
</gene>
<evidence type="ECO:0000313" key="2">
    <source>
        <dbReference type="Proteomes" id="UP000476310"/>
    </source>
</evidence>
<reference evidence="1" key="1">
    <citation type="submission" date="2020-02" db="EMBL/GenBank/DDBJ databases">
        <title>A new Streptomyces sp. for controlling soil-borne diseases.</title>
        <authorList>
            <person name="Li X."/>
            <person name="Tian Y."/>
            <person name="Gao K."/>
        </authorList>
    </citation>
    <scope>NUCLEOTIDE SEQUENCE [LARGE SCALE GENOMIC DNA]</scope>
    <source>
        <strain evidence="1">0250</strain>
    </source>
</reference>
<organism evidence="1 2">
    <name type="scientific">Streptomyces rhizosphaericus</name>
    <dbReference type="NCBI Taxonomy" id="114699"/>
    <lineage>
        <taxon>Bacteria</taxon>
        <taxon>Bacillati</taxon>
        <taxon>Actinomycetota</taxon>
        <taxon>Actinomycetes</taxon>
        <taxon>Kitasatosporales</taxon>
        <taxon>Streptomycetaceae</taxon>
        <taxon>Streptomyces</taxon>
        <taxon>Streptomyces violaceusniger group</taxon>
    </lineage>
</organism>
<dbReference type="EMBL" id="JAAIKT010000010">
    <property type="protein sequence ID" value="NEW71038.1"/>
    <property type="molecule type" value="Genomic_DNA"/>
</dbReference>
<accession>A0A6G4ACU6</accession>
<dbReference type="SUPFAM" id="SSF53795">
    <property type="entry name" value="PEP carboxykinase-like"/>
    <property type="match status" value="1"/>
</dbReference>
<keyword evidence="2" id="KW-1185">Reference proteome</keyword>